<evidence type="ECO:0000313" key="3">
    <source>
        <dbReference type="EMBL" id="EDQ92599.1"/>
    </source>
</evidence>
<accession>A9UQH2</accession>
<dbReference type="KEGG" id="mbr:MONBRDRAFT_13375"/>
<dbReference type="RefSeq" id="XP_001742361.1">
    <property type="nucleotide sequence ID" value="XM_001742309.1"/>
</dbReference>
<proteinExistence type="inferred from homology"/>
<evidence type="ECO:0000256" key="1">
    <source>
        <dbReference type="ARBA" id="ARBA00038299"/>
    </source>
</evidence>
<name>A9UQH2_MONBE</name>
<dbReference type="InterPro" id="IPR004859">
    <property type="entry name" value="Xrn1_N"/>
</dbReference>
<dbReference type="AlphaFoldDB" id="A9UQH2"/>
<dbReference type="OMA" id="DINTRMT"/>
<protein>
    <recommendedName>
        <fullName evidence="2">Xrn1 N-terminal domain-containing protein</fullName>
    </recommendedName>
</protein>
<reference evidence="3 4" key="1">
    <citation type="journal article" date="2008" name="Nature">
        <title>The genome of the choanoflagellate Monosiga brevicollis and the origin of metazoans.</title>
        <authorList>
            <consortium name="JGI Sequencing"/>
            <person name="King N."/>
            <person name="Westbrook M.J."/>
            <person name="Young S.L."/>
            <person name="Kuo A."/>
            <person name="Abedin M."/>
            <person name="Chapman J."/>
            <person name="Fairclough S."/>
            <person name="Hellsten U."/>
            <person name="Isogai Y."/>
            <person name="Letunic I."/>
            <person name="Marr M."/>
            <person name="Pincus D."/>
            <person name="Putnam N."/>
            <person name="Rokas A."/>
            <person name="Wright K.J."/>
            <person name="Zuzow R."/>
            <person name="Dirks W."/>
            <person name="Good M."/>
            <person name="Goodstein D."/>
            <person name="Lemons D."/>
            <person name="Li W."/>
            <person name="Lyons J.B."/>
            <person name="Morris A."/>
            <person name="Nichols S."/>
            <person name="Richter D.J."/>
            <person name="Salamov A."/>
            <person name="Bork P."/>
            <person name="Lim W.A."/>
            <person name="Manning G."/>
            <person name="Miller W.T."/>
            <person name="McGinnis W."/>
            <person name="Shapiro H."/>
            <person name="Tjian R."/>
            <person name="Grigoriev I.V."/>
            <person name="Rokhsar D."/>
        </authorList>
    </citation>
    <scope>NUCLEOTIDE SEQUENCE [LARGE SCALE GENOMIC DNA]</scope>
    <source>
        <strain evidence="4">MX1 / ATCC 50154</strain>
    </source>
</reference>
<feature type="domain" description="Xrn1 N-terminal" evidence="2">
    <location>
        <begin position="1"/>
        <end position="227"/>
    </location>
</feature>
<dbReference type="Proteomes" id="UP000001357">
    <property type="component" value="Unassembled WGS sequence"/>
</dbReference>
<keyword evidence="4" id="KW-1185">Reference proteome</keyword>
<gene>
    <name evidence="3" type="ORF">MONBRDRAFT_13375</name>
</gene>
<dbReference type="InterPro" id="IPR027073">
    <property type="entry name" value="5_3_exoribonuclease"/>
</dbReference>
<dbReference type="PANTHER" id="PTHR12341:SF7">
    <property type="entry name" value="5'-3' EXORIBONUCLEASE 1"/>
    <property type="match status" value="1"/>
</dbReference>
<evidence type="ECO:0000313" key="4">
    <source>
        <dbReference type="Proteomes" id="UP000001357"/>
    </source>
</evidence>
<dbReference type="CDD" id="cd18673">
    <property type="entry name" value="PIN_XRN1-2-like"/>
    <property type="match status" value="1"/>
</dbReference>
<dbReference type="EMBL" id="CH991543">
    <property type="protein sequence ID" value="EDQ92599.1"/>
    <property type="molecule type" value="Genomic_DNA"/>
</dbReference>
<dbReference type="STRING" id="81824.A9UQH2"/>
<dbReference type="Pfam" id="PF03159">
    <property type="entry name" value="XRN_N"/>
    <property type="match status" value="1"/>
</dbReference>
<dbReference type="GO" id="GO:0003676">
    <property type="term" value="F:nucleic acid binding"/>
    <property type="evidence" value="ECO:0007669"/>
    <property type="project" value="InterPro"/>
</dbReference>
<comment type="similarity">
    <text evidence="1">Belongs to the 5'-3' exonuclease family.</text>
</comment>
<dbReference type="PANTHER" id="PTHR12341">
    <property type="entry name" value="5'-&gt;3' EXORIBONUCLEASE"/>
    <property type="match status" value="1"/>
</dbReference>
<evidence type="ECO:0000259" key="2">
    <source>
        <dbReference type="Pfam" id="PF03159"/>
    </source>
</evidence>
<organism evidence="3 4">
    <name type="scientific">Monosiga brevicollis</name>
    <name type="common">Choanoflagellate</name>
    <dbReference type="NCBI Taxonomy" id="81824"/>
    <lineage>
        <taxon>Eukaryota</taxon>
        <taxon>Choanoflagellata</taxon>
        <taxon>Craspedida</taxon>
        <taxon>Salpingoecidae</taxon>
        <taxon>Monosiga</taxon>
    </lineage>
</organism>
<sequence>MGVPRLFKLLVERYPAILRGTEEHPMPEFDNFYLDFNGIVHNCTHGNEGDVRKSSQVTQDMMMAIFHEIQTLFDIIRPQRLLYIAIDGVAPRAKMQQQRQRRFKATRDSEAAQQITAVVAPPMPEEHFDSNCITPGTEFMDLLQRHLVYFIQRKLEEDDDWRKVEVVLSGHQVPGEGEHKIMDFIRSLKSQPAYDPNTRHCLHGLDADLIMLALATHEPHFAILRENTVRRSFNSKNVSCMFMDSQARGTRPLTCRLHNAGPERSRPEGEQLSANRRAAAFACGPSSRIY</sequence>
<dbReference type="InParanoid" id="A9UQH2"/>
<dbReference type="eggNOG" id="KOG2045">
    <property type="taxonomic scope" value="Eukaryota"/>
</dbReference>
<dbReference type="GO" id="GO:0004527">
    <property type="term" value="F:exonuclease activity"/>
    <property type="evidence" value="ECO:0007669"/>
    <property type="project" value="InterPro"/>
</dbReference>
<dbReference type="Gene3D" id="3.40.50.12390">
    <property type="match status" value="2"/>
</dbReference>
<dbReference type="GeneID" id="5887525"/>